<dbReference type="InterPro" id="IPR036291">
    <property type="entry name" value="NAD(P)-bd_dom_sf"/>
</dbReference>
<dbReference type="GO" id="GO:0016491">
    <property type="term" value="F:oxidoreductase activity"/>
    <property type="evidence" value="ECO:0007669"/>
    <property type="project" value="TreeGrafter"/>
</dbReference>
<accession>A0A0H5SGP7</accession>
<dbReference type="InterPro" id="IPR051468">
    <property type="entry name" value="Fungal_SecMetab_SDRs"/>
</dbReference>
<evidence type="ECO:0000313" key="1">
    <source>
        <dbReference type="EMBL" id="CRZ34672.1"/>
    </source>
</evidence>
<proteinExistence type="predicted"/>
<organism evidence="1 2">
    <name type="scientific">Herbinix hemicellulosilytica</name>
    <dbReference type="NCBI Taxonomy" id="1564487"/>
    <lineage>
        <taxon>Bacteria</taxon>
        <taxon>Bacillati</taxon>
        <taxon>Bacillota</taxon>
        <taxon>Clostridia</taxon>
        <taxon>Lachnospirales</taxon>
        <taxon>Lachnospiraceae</taxon>
        <taxon>Herbinix</taxon>
    </lineage>
</organism>
<name>A0A0H5SGP7_HERHM</name>
<evidence type="ECO:0000313" key="2">
    <source>
        <dbReference type="Proteomes" id="UP000236497"/>
    </source>
</evidence>
<protein>
    <recommendedName>
        <fullName evidence="3">NAD(P)-dependent dehydrogenase (Short-subunit alcohol dehydrogenase family)</fullName>
    </recommendedName>
</protein>
<dbReference type="Proteomes" id="UP000236497">
    <property type="component" value="Unassembled WGS sequence"/>
</dbReference>
<keyword evidence="2" id="KW-1185">Reference proteome</keyword>
<dbReference type="RefSeq" id="WP_103202785.1">
    <property type="nucleotide sequence ID" value="NZ_CVTD020000016.1"/>
</dbReference>
<evidence type="ECO:0008006" key="3">
    <source>
        <dbReference type="Google" id="ProtNLM"/>
    </source>
</evidence>
<dbReference type="Pfam" id="PF00106">
    <property type="entry name" value="adh_short"/>
    <property type="match status" value="1"/>
</dbReference>
<dbReference type="SUPFAM" id="SSF51735">
    <property type="entry name" value="NAD(P)-binding Rossmann-fold domains"/>
    <property type="match status" value="1"/>
</dbReference>
<dbReference type="AlphaFoldDB" id="A0A0H5SGP7"/>
<reference evidence="1 2" key="1">
    <citation type="submission" date="2015-06" db="EMBL/GenBank/DDBJ databases">
        <authorList>
            <person name="Wibberg Daniel"/>
        </authorList>
    </citation>
    <scope>NUCLEOTIDE SEQUENCE [LARGE SCALE GENOMIC DNA]</scope>
    <source>
        <strain evidence="1 2">T3/55T</strain>
    </source>
</reference>
<dbReference type="InterPro" id="IPR002347">
    <property type="entry name" value="SDR_fam"/>
</dbReference>
<dbReference type="GO" id="GO:0005737">
    <property type="term" value="C:cytoplasm"/>
    <property type="evidence" value="ECO:0007669"/>
    <property type="project" value="TreeGrafter"/>
</dbReference>
<dbReference type="PANTHER" id="PTHR43544">
    <property type="entry name" value="SHORT-CHAIN DEHYDROGENASE/REDUCTASE"/>
    <property type="match status" value="1"/>
</dbReference>
<dbReference type="PRINTS" id="PR00081">
    <property type="entry name" value="GDHRDH"/>
</dbReference>
<dbReference type="OrthoDB" id="9803333at2"/>
<dbReference type="EMBL" id="CVTD020000016">
    <property type="protein sequence ID" value="CRZ34672.1"/>
    <property type="molecule type" value="Genomic_DNA"/>
</dbReference>
<sequence length="238" mass="26215">MMYALVTGADHGLGLALVKGLLNRDFFVVACRLNPKETFVDELKDTYCNQLEIVDLDIGDDTDVKAMKDKVASLVPHIDFLVNNAAILGDIEKVLGDDLDFNEILHVINVNAVGPLRVTNALCSLVMNSKLKTVLNITSEAGSIKDCYREGWFGYCMSKAANNMQSALVHNNIRTKGGRVIAMHPGHVATYMRGHLDTTAKLSPDEAANGILHVVLDMDLPVEERPLFINYCGERLSW</sequence>
<dbReference type="Gene3D" id="3.40.50.720">
    <property type="entry name" value="NAD(P)-binding Rossmann-like Domain"/>
    <property type="match status" value="1"/>
</dbReference>
<gene>
    <name evidence="1" type="ORF">HHT355_1471</name>
</gene>
<dbReference type="PANTHER" id="PTHR43544:SF12">
    <property type="entry name" value="NAD(P)-BINDING ROSSMANN-FOLD SUPERFAMILY PROTEIN"/>
    <property type="match status" value="1"/>
</dbReference>